<reference evidence="2 3" key="1">
    <citation type="journal article" date="2019" name="Anaerobe">
        <title>Brachyspira catarrhinii sp. nov., an anaerobic intestinal spirochaete isolated from vervet monkeys may have been misidentified as Brachyspira aalborgi in previous studies.</title>
        <authorList>
            <person name="Phillips N.D."/>
            <person name="La T."/>
            <person name="Hampson D.J."/>
        </authorList>
    </citation>
    <scope>NUCLEOTIDE SEQUENCE [LARGE SCALE GENOMIC DNA]</scope>
    <source>
        <strain evidence="2 3">Z12</strain>
    </source>
</reference>
<keyword evidence="3" id="KW-1185">Reference proteome</keyword>
<evidence type="ECO:0000256" key="1">
    <source>
        <dbReference type="SAM" id="Phobius"/>
    </source>
</evidence>
<proteinExistence type="predicted"/>
<dbReference type="EMBL" id="SJDU01000290">
    <property type="protein sequence ID" value="TKZ32033.1"/>
    <property type="molecule type" value="Genomic_DNA"/>
</dbReference>
<evidence type="ECO:0000313" key="3">
    <source>
        <dbReference type="Proteomes" id="UP000310168"/>
    </source>
</evidence>
<comment type="caution">
    <text evidence="2">The sequence shown here is derived from an EMBL/GenBank/DDBJ whole genome shotgun (WGS) entry which is preliminary data.</text>
</comment>
<feature type="transmembrane region" description="Helical" evidence="1">
    <location>
        <begin position="210"/>
        <end position="230"/>
    </location>
</feature>
<sequence>MANPTGIFLIQIAACAVPNNDDSMIPKGWYEAGKNFDDVIKIYNKNNFNADNFATHWKNKIRPFRLNSLKGLNKVWIKYIIKYPKDYLKHFFKYVKKYCGLYVKPSKLEQLLSKNIFLKYEINSKFDNKGITFDNFKTKLYKSLFLKLKPTYLINYIIMSYLLFIVSILLFLFKSDFRKNILLFTVCASLSSIMISIFTPLFSPIVGYRYIHPVIPISIISLISFLTFIYDRGGFKKFFKELFCRSKK</sequence>
<keyword evidence="1" id="KW-0472">Membrane</keyword>
<name>A0ABY2TP53_9SPIR</name>
<evidence type="ECO:0000313" key="2">
    <source>
        <dbReference type="EMBL" id="TKZ32033.1"/>
    </source>
</evidence>
<dbReference type="Proteomes" id="UP000310168">
    <property type="component" value="Unassembled WGS sequence"/>
</dbReference>
<feature type="transmembrane region" description="Helical" evidence="1">
    <location>
        <begin position="153"/>
        <end position="173"/>
    </location>
</feature>
<protein>
    <submittedName>
        <fullName evidence="2">Uncharacterized protein</fullName>
    </submittedName>
</protein>
<accession>A0ABY2TP53</accession>
<keyword evidence="1" id="KW-0812">Transmembrane</keyword>
<feature type="transmembrane region" description="Helical" evidence="1">
    <location>
        <begin position="180"/>
        <end position="198"/>
    </location>
</feature>
<keyword evidence="1" id="KW-1133">Transmembrane helix</keyword>
<organism evidence="2 3">
    <name type="scientific">Brachyspira catarrhinii</name>
    <dbReference type="NCBI Taxonomy" id="2528966"/>
    <lineage>
        <taxon>Bacteria</taxon>
        <taxon>Pseudomonadati</taxon>
        <taxon>Spirochaetota</taxon>
        <taxon>Spirochaetia</taxon>
        <taxon>Brachyspirales</taxon>
        <taxon>Brachyspiraceae</taxon>
        <taxon>Brachyspira</taxon>
    </lineage>
</organism>
<gene>
    <name evidence="2" type="ORF">EZH24_09505</name>
</gene>